<protein>
    <submittedName>
        <fullName evidence="2">Hydroxyproline-rich glycoprotein family protein</fullName>
    </submittedName>
</protein>
<dbReference type="Proteomes" id="UP000325081">
    <property type="component" value="Unassembled WGS sequence"/>
</dbReference>
<organism evidence="2 3">
    <name type="scientific">Striga asiatica</name>
    <name type="common">Asiatic witchweed</name>
    <name type="synonym">Buchnera asiatica</name>
    <dbReference type="NCBI Taxonomy" id="4170"/>
    <lineage>
        <taxon>Eukaryota</taxon>
        <taxon>Viridiplantae</taxon>
        <taxon>Streptophyta</taxon>
        <taxon>Embryophyta</taxon>
        <taxon>Tracheophyta</taxon>
        <taxon>Spermatophyta</taxon>
        <taxon>Magnoliopsida</taxon>
        <taxon>eudicotyledons</taxon>
        <taxon>Gunneridae</taxon>
        <taxon>Pentapetalae</taxon>
        <taxon>asterids</taxon>
        <taxon>lamiids</taxon>
        <taxon>Lamiales</taxon>
        <taxon>Orobanchaceae</taxon>
        <taxon>Buchnereae</taxon>
        <taxon>Striga</taxon>
    </lineage>
</organism>
<evidence type="ECO:0000256" key="1">
    <source>
        <dbReference type="SAM" id="MobiDB-lite"/>
    </source>
</evidence>
<dbReference type="InterPro" id="IPR039292">
    <property type="entry name" value="SICKLE"/>
</dbReference>
<dbReference type="PANTHER" id="PTHR36054">
    <property type="entry name" value="PROTEIN SICKLE"/>
    <property type="match status" value="1"/>
</dbReference>
<feature type="region of interest" description="Disordered" evidence="1">
    <location>
        <begin position="1"/>
        <end position="31"/>
    </location>
</feature>
<feature type="region of interest" description="Disordered" evidence="1">
    <location>
        <begin position="109"/>
        <end position="223"/>
    </location>
</feature>
<feature type="region of interest" description="Disordered" evidence="1">
    <location>
        <begin position="70"/>
        <end position="92"/>
    </location>
</feature>
<gene>
    <name evidence="2" type="ORF">STAS_11612</name>
</gene>
<accession>A0A5A7PRT2</accession>
<evidence type="ECO:0000313" key="2">
    <source>
        <dbReference type="EMBL" id="GER35346.1"/>
    </source>
</evidence>
<dbReference type="GO" id="GO:0000398">
    <property type="term" value="P:mRNA splicing, via spliceosome"/>
    <property type="evidence" value="ECO:0007669"/>
    <property type="project" value="InterPro"/>
</dbReference>
<feature type="region of interest" description="Disordered" evidence="1">
    <location>
        <begin position="263"/>
        <end position="299"/>
    </location>
</feature>
<sequence length="299" mass="32900">MEESEKRKKRLKAMRMEASQTGAYADSKSPESAFGALLNPLIENETASASPHQHNLPRFGYYTDPMAAFSGSKRRNDMSPQVFHGHHNTPPRLFYQGTTTTPNPEYSYHSQVTFPGPGALNPYPPKTQFNNGPPPPLGPTSPLSRPQQYPPKPWAGPGGGAYNNHNFHPRPNFPRGGNFTSPSPRPTNSNHYNPGRGRGLGPNSGPSFSSRGAGPRDFISVDRPPDLYYRKEMVEDPWRFLSPVVWKSGEACARDSNQSWLPKSISMKKSKASPGGPQGSISQQSLAEYLAETFNDSTD</sequence>
<dbReference type="EMBL" id="BKCP01004961">
    <property type="protein sequence ID" value="GER35346.1"/>
    <property type="molecule type" value="Genomic_DNA"/>
</dbReference>
<dbReference type="GO" id="GO:0035196">
    <property type="term" value="P:miRNA processing"/>
    <property type="evidence" value="ECO:0007669"/>
    <property type="project" value="InterPro"/>
</dbReference>
<dbReference type="PANTHER" id="PTHR36054:SF2">
    <property type="entry name" value="PROTEIN SICKLE"/>
    <property type="match status" value="1"/>
</dbReference>
<proteinExistence type="predicted"/>
<feature type="compositionally biased region" description="Low complexity" evidence="1">
    <location>
        <begin position="163"/>
        <end position="175"/>
    </location>
</feature>
<feature type="compositionally biased region" description="Polar residues" evidence="1">
    <location>
        <begin position="178"/>
        <end position="192"/>
    </location>
</feature>
<reference evidence="3" key="1">
    <citation type="journal article" date="2019" name="Curr. Biol.">
        <title>Genome Sequence of Striga asiatica Provides Insight into the Evolution of Plant Parasitism.</title>
        <authorList>
            <person name="Yoshida S."/>
            <person name="Kim S."/>
            <person name="Wafula E.K."/>
            <person name="Tanskanen J."/>
            <person name="Kim Y.M."/>
            <person name="Honaas L."/>
            <person name="Yang Z."/>
            <person name="Spallek T."/>
            <person name="Conn C.E."/>
            <person name="Ichihashi Y."/>
            <person name="Cheong K."/>
            <person name="Cui S."/>
            <person name="Der J.P."/>
            <person name="Gundlach H."/>
            <person name="Jiao Y."/>
            <person name="Hori C."/>
            <person name="Ishida J.K."/>
            <person name="Kasahara H."/>
            <person name="Kiba T."/>
            <person name="Kim M.S."/>
            <person name="Koo N."/>
            <person name="Laohavisit A."/>
            <person name="Lee Y.H."/>
            <person name="Lumba S."/>
            <person name="McCourt P."/>
            <person name="Mortimer J.C."/>
            <person name="Mutuku J.M."/>
            <person name="Nomura T."/>
            <person name="Sasaki-Sekimoto Y."/>
            <person name="Seto Y."/>
            <person name="Wang Y."/>
            <person name="Wakatake T."/>
            <person name="Sakakibara H."/>
            <person name="Demura T."/>
            <person name="Yamaguchi S."/>
            <person name="Yoneyama K."/>
            <person name="Manabe R.I."/>
            <person name="Nelson D.C."/>
            <person name="Schulman A.H."/>
            <person name="Timko M.P."/>
            <person name="dePamphilis C.W."/>
            <person name="Choi D."/>
            <person name="Shirasu K."/>
        </authorList>
    </citation>
    <scope>NUCLEOTIDE SEQUENCE [LARGE SCALE GENOMIC DNA]</scope>
    <source>
        <strain evidence="3">cv. UVA1</strain>
    </source>
</reference>
<keyword evidence="3" id="KW-1185">Reference proteome</keyword>
<comment type="caution">
    <text evidence="2">The sequence shown here is derived from an EMBL/GenBank/DDBJ whole genome shotgun (WGS) entry which is preliminary data.</text>
</comment>
<dbReference type="OrthoDB" id="1935385at2759"/>
<name>A0A5A7PRT2_STRAF</name>
<dbReference type="AlphaFoldDB" id="A0A5A7PRT2"/>
<evidence type="ECO:0000313" key="3">
    <source>
        <dbReference type="Proteomes" id="UP000325081"/>
    </source>
</evidence>